<name>A0A926Q3K9_9FLAO</name>
<comment type="caution">
    <text evidence="1">The sequence shown here is derived from an EMBL/GenBank/DDBJ whole genome shotgun (WGS) entry which is preliminary data.</text>
</comment>
<dbReference type="RefSeq" id="WP_187965045.1">
    <property type="nucleotide sequence ID" value="NZ_JACVDC010000017.1"/>
</dbReference>
<dbReference type="Proteomes" id="UP000653730">
    <property type="component" value="Unassembled WGS sequence"/>
</dbReference>
<dbReference type="EMBL" id="JACVDC010000017">
    <property type="protein sequence ID" value="MBC9795895.1"/>
    <property type="molecule type" value="Genomic_DNA"/>
</dbReference>
<accession>A0A926Q3K9</accession>
<gene>
    <name evidence="1" type="ORF">IBL28_07955</name>
</gene>
<evidence type="ECO:0000313" key="2">
    <source>
        <dbReference type="Proteomes" id="UP000653730"/>
    </source>
</evidence>
<sequence>MTEKVFEQEFKGYWRAGDNRGLPTYSGIFVVQSYYHDRDKSTVSMNDLIYIGAADNINERVRNHEKKSLWKQKLKPGEQFCYSCTPVRKEDRERIVAALIHVHQPPANSTYVDTFPFDTTRIRLCGDYPVLEKEIVAETS</sequence>
<protein>
    <submittedName>
        <fullName evidence="1">GIY-YIG nuclease family protein</fullName>
    </submittedName>
</protein>
<reference evidence="1 2" key="1">
    <citation type="submission" date="2020-09" db="EMBL/GenBank/DDBJ databases">
        <title>Sinomicrobium weinanense sp. nov., a halophilic bacteria isolated from saline-alkali soil.</title>
        <authorList>
            <person name="Wu P."/>
            <person name="Ren H."/>
            <person name="Mei Y."/>
            <person name="Liang Y."/>
            <person name="Chen Z."/>
        </authorList>
    </citation>
    <scope>NUCLEOTIDE SEQUENCE [LARGE SCALE GENOMIC DNA]</scope>
    <source>
        <strain evidence="1 2">FJxs</strain>
    </source>
</reference>
<organism evidence="1 2">
    <name type="scientific">Sinomicrobium weinanense</name>
    <dbReference type="NCBI Taxonomy" id="2842200"/>
    <lineage>
        <taxon>Bacteria</taxon>
        <taxon>Pseudomonadati</taxon>
        <taxon>Bacteroidota</taxon>
        <taxon>Flavobacteriia</taxon>
        <taxon>Flavobacteriales</taxon>
        <taxon>Flavobacteriaceae</taxon>
        <taxon>Sinomicrobium</taxon>
    </lineage>
</organism>
<evidence type="ECO:0000313" key="1">
    <source>
        <dbReference type="EMBL" id="MBC9795895.1"/>
    </source>
</evidence>
<keyword evidence="2" id="KW-1185">Reference proteome</keyword>
<dbReference type="AlphaFoldDB" id="A0A926Q3K9"/>
<proteinExistence type="predicted"/>
<dbReference type="CDD" id="cd00719">
    <property type="entry name" value="GIY-YIG_SF"/>
    <property type="match status" value="1"/>
</dbReference>